<protein>
    <submittedName>
        <fullName evidence="2">Uncharacterized protein</fullName>
    </submittedName>
</protein>
<gene>
    <name evidence="2" type="ORF">CP975_28360</name>
</gene>
<dbReference type="RefSeq" id="WP_055535624.1">
    <property type="nucleotide sequence ID" value="NZ_CP023695.1"/>
</dbReference>
<dbReference type="Proteomes" id="UP000326553">
    <property type="component" value="Chromosome"/>
</dbReference>
<dbReference type="AlphaFoldDB" id="A0A5J6HQF0"/>
<reference evidence="2 3" key="1">
    <citation type="submission" date="2017-09" db="EMBL/GenBank/DDBJ databases">
        <authorList>
            <person name="Lee N."/>
            <person name="Cho B.-K."/>
        </authorList>
    </citation>
    <scope>NUCLEOTIDE SEQUENCE [LARGE SCALE GENOMIC DNA]</scope>
    <source>
        <strain evidence="2 3">ATCC 12461</strain>
    </source>
</reference>
<evidence type="ECO:0000313" key="3">
    <source>
        <dbReference type="Proteomes" id="UP000326553"/>
    </source>
</evidence>
<accession>A0A5J6HQF0</accession>
<dbReference type="EMBL" id="CP023695">
    <property type="protein sequence ID" value="QEV20944.1"/>
    <property type="molecule type" value="Genomic_DNA"/>
</dbReference>
<dbReference type="KEGG" id="salw:CP975_28360"/>
<proteinExistence type="predicted"/>
<sequence length="128" mass="14350">MIKDPDASWEGPFPYDALAPAGVTPWTTHADMRDVSFELLARHLMTPVTQQAWDELRVVRRRMLVDLLLYDVDLDAELPVAAAEIDRRLAVETASPGHADEATPQERPGHPLPEATARLLDDLIRFDV</sequence>
<keyword evidence="3" id="KW-1185">Reference proteome</keyword>
<name>A0A5J6HQF0_STRAD</name>
<dbReference type="OrthoDB" id="4241209at2"/>
<evidence type="ECO:0000313" key="2">
    <source>
        <dbReference type="EMBL" id="QEV20944.1"/>
    </source>
</evidence>
<feature type="region of interest" description="Disordered" evidence="1">
    <location>
        <begin position="92"/>
        <end position="113"/>
    </location>
</feature>
<evidence type="ECO:0000256" key="1">
    <source>
        <dbReference type="SAM" id="MobiDB-lite"/>
    </source>
</evidence>
<organism evidence="2 3">
    <name type="scientific">Streptomyces alboniger</name>
    <dbReference type="NCBI Taxonomy" id="132473"/>
    <lineage>
        <taxon>Bacteria</taxon>
        <taxon>Bacillati</taxon>
        <taxon>Actinomycetota</taxon>
        <taxon>Actinomycetes</taxon>
        <taxon>Kitasatosporales</taxon>
        <taxon>Streptomycetaceae</taxon>
        <taxon>Streptomyces</taxon>
        <taxon>Streptomyces aurantiacus group</taxon>
    </lineage>
</organism>